<proteinExistence type="predicted"/>
<evidence type="ECO:0000313" key="2">
    <source>
        <dbReference type="Proteomes" id="UP000663722"/>
    </source>
</evidence>
<gene>
    <name evidence="1" type="ORF">dnm_023530</name>
</gene>
<organism evidence="1 2">
    <name type="scientific">Desulfonema magnum</name>
    <dbReference type="NCBI Taxonomy" id="45655"/>
    <lineage>
        <taxon>Bacteria</taxon>
        <taxon>Pseudomonadati</taxon>
        <taxon>Thermodesulfobacteriota</taxon>
        <taxon>Desulfobacteria</taxon>
        <taxon>Desulfobacterales</taxon>
        <taxon>Desulfococcaceae</taxon>
        <taxon>Desulfonema</taxon>
    </lineage>
</organism>
<protein>
    <submittedName>
        <fullName evidence="1">Uncharacterized protein</fullName>
    </submittedName>
</protein>
<name>A0A975BJ82_9BACT</name>
<dbReference type="AlphaFoldDB" id="A0A975BJ82"/>
<dbReference type="EMBL" id="CP061800">
    <property type="protein sequence ID" value="QTA86331.1"/>
    <property type="molecule type" value="Genomic_DNA"/>
</dbReference>
<reference evidence="1" key="1">
    <citation type="journal article" date="2021" name="Microb. Physiol.">
        <title>Proteogenomic Insights into the Physiology of Marine, Sulfate-Reducing, Filamentous Desulfonema limicola and Desulfonema magnum.</title>
        <authorList>
            <person name="Schnaars V."/>
            <person name="Wohlbrand L."/>
            <person name="Scheve S."/>
            <person name="Hinrichs C."/>
            <person name="Reinhardt R."/>
            <person name="Rabus R."/>
        </authorList>
    </citation>
    <scope>NUCLEOTIDE SEQUENCE</scope>
    <source>
        <strain evidence="1">4be13</strain>
    </source>
</reference>
<dbReference type="Proteomes" id="UP000663722">
    <property type="component" value="Chromosome"/>
</dbReference>
<dbReference type="KEGG" id="dmm:dnm_023530"/>
<keyword evidence="2" id="KW-1185">Reference proteome</keyword>
<evidence type="ECO:0000313" key="1">
    <source>
        <dbReference type="EMBL" id="QTA86331.1"/>
    </source>
</evidence>
<sequence length="42" mass="4415">MSHTSRLSGSAPSGNTSEILHTAKLADDVSQLMTGDVVHCFL</sequence>
<accession>A0A975BJ82</accession>